<organism evidence="13 14">
    <name type="scientific">Candidatus Providencia siddallii</name>
    <dbReference type="NCBI Taxonomy" id="1715285"/>
    <lineage>
        <taxon>Bacteria</taxon>
        <taxon>Pseudomonadati</taxon>
        <taxon>Pseudomonadota</taxon>
        <taxon>Gammaproteobacteria</taxon>
        <taxon>Enterobacterales</taxon>
        <taxon>Morganellaceae</taxon>
        <taxon>Providencia</taxon>
    </lineage>
</organism>
<evidence type="ECO:0000256" key="9">
    <source>
        <dbReference type="ARBA" id="ARBA00022801"/>
    </source>
</evidence>
<dbReference type="EMBL" id="CVRF01000003">
    <property type="protein sequence ID" value="CRK85944.1"/>
    <property type="molecule type" value="Genomic_DNA"/>
</dbReference>
<dbReference type="Proteomes" id="UP000242301">
    <property type="component" value="Unassembled WGS sequence"/>
</dbReference>
<dbReference type="Gene3D" id="3.30.420.10">
    <property type="entry name" value="Ribonuclease H-like superfamily/Ribonuclease H"/>
    <property type="match status" value="1"/>
</dbReference>
<evidence type="ECO:0000256" key="2">
    <source>
        <dbReference type="ARBA" id="ARBA00004065"/>
    </source>
</evidence>
<dbReference type="InterPro" id="IPR050092">
    <property type="entry name" value="RNase_H"/>
</dbReference>
<dbReference type="PANTHER" id="PTHR10642">
    <property type="entry name" value="RIBONUCLEASE H1"/>
    <property type="match status" value="1"/>
</dbReference>
<evidence type="ECO:0000313" key="14">
    <source>
        <dbReference type="Proteomes" id="UP000242301"/>
    </source>
</evidence>
<keyword evidence="7 11" id="KW-0479">Metal-binding</keyword>
<evidence type="ECO:0000256" key="11">
    <source>
        <dbReference type="HAMAP-Rule" id="MF_00042"/>
    </source>
</evidence>
<proteinExistence type="inferred from homology"/>
<accession>A0A0M6W7R7</accession>
<dbReference type="CDD" id="cd09278">
    <property type="entry name" value="RNase_HI_prokaryote_like"/>
    <property type="match status" value="1"/>
</dbReference>
<keyword evidence="11" id="KW-0963">Cytoplasm</keyword>
<comment type="catalytic activity">
    <reaction evidence="1 11">
        <text>Endonucleolytic cleavage to 5'-phosphomonoester.</text>
        <dbReference type="EC" id="3.1.26.4"/>
    </reaction>
</comment>
<dbReference type="PROSITE" id="PS50879">
    <property type="entry name" value="RNASE_H_1"/>
    <property type="match status" value="1"/>
</dbReference>
<evidence type="ECO:0000256" key="6">
    <source>
        <dbReference type="ARBA" id="ARBA00022722"/>
    </source>
</evidence>
<evidence type="ECO:0000256" key="5">
    <source>
        <dbReference type="ARBA" id="ARBA00012180"/>
    </source>
</evidence>
<keyword evidence="14" id="KW-1185">Reference proteome</keyword>
<evidence type="ECO:0000259" key="12">
    <source>
        <dbReference type="PROSITE" id="PS50879"/>
    </source>
</evidence>
<comment type="subunit">
    <text evidence="4 11">Monomer.</text>
</comment>
<dbReference type="EC" id="3.1.26.4" evidence="5 11"/>
<evidence type="ECO:0000256" key="10">
    <source>
        <dbReference type="ARBA" id="ARBA00022842"/>
    </source>
</evidence>
<dbReference type="InterPro" id="IPR022892">
    <property type="entry name" value="RNaseHI"/>
</dbReference>
<evidence type="ECO:0000256" key="7">
    <source>
        <dbReference type="ARBA" id="ARBA00022723"/>
    </source>
</evidence>
<dbReference type="GO" id="GO:0043137">
    <property type="term" value="P:DNA replication, removal of RNA primer"/>
    <property type="evidence" value="ECO:0007669"/>
    <property type="project" value="TreeGrafter"/>
</dbReference>
<feature type="binding site" evidence="11">
    <location>
        <position position="48"/>
    </location>
    <ligand>
        <name>Mg(2+)</name>
        <dbReference type="ChEBI" id="CHEBI:18420"/>
        <label>1</label>
    </ligand>
</feature>
<feature type="domain" description="RNase H type-1" evidence="12">
    <location>
        <begin position="1"/>
        <end position="142"/>
    </location>
</feature>
<dbReference type="HAMAP" id="MF_00042">
    <property type="entry name" value="RNase_H"/>
    <property type="match status" value="1"/>
</dbReference>
<dbReference type="STRING" id="1715285.SOFFGTOCOR_0538"/>
<feature type="binding site" evidence="11">
    <location>
        <position position="70"/>
    </location>
    <ligand>
        <name>Mg(2+)</name>
        <dbReference type="ChEBI" id="CHEBI:18420"/>
        <label>1</label>
    </ligand>
</feature>
<gene>
    <name evidence="11 13" type="primary">rnhA</name>
    <name evidence="13" type="ORF">SOFFGTOCOR_0538</name>
</gene>
<dbReference type="GO" id="GO:0004523">
    <property type="term" value="F:RNA-DNA hybrid ribonuclease activity"/>
    <property type="evidence" value="ECO:0007669"/>
    <property type="project" value="UniProtKB-UniRule"/>
</dbReference>
<sequence>MVNIVNIFTDGSCLGNPGPGGYGIILRYRLDEKIVSDGFFLTTNNRMELFAAIIALESLKKPCNVILTTDSEYLRKGITKWIHIWKNRYWCKLDKSPVVNMDLWKRLDIAIIRHKIIWKWVKGHSFHLENKKCDKLARIAALSPTKKDIGYNTVLK</sequence>
<dbReference type="AlphaFoldDB" id="A0A0M6W7R7"/>
<keyword evidence="10 11" id="KW-0460">Magnesium</keyword>
<feature type="binding site" evidence="11">
    <location>
        <position position="10"/>
    </location>
    <ligand>
        <name>Mg(2+)</name>
        <dbReference type="ChEBI" id="CHEBI:18420"/>
        <label>2</label>
    </ligand>
</feature>
<dbReference type="GO" id="GO:0000287">
    <property type="term" value="F:magnesium ion binding"/>
    <property type="evidence" value="ECO:0007669"/>
    <property type="project" value="UniProtKB-UniRule"/>
</dbReference>
<comment type="function">
    <text evidence="2 11">Endonuclease that specifically degrades the RNA of RNA-DNA hybrids.</text>
</comment>
<keyword evidence="6 11" id="KW-0540">Nuclease</keyword>
<name>A0A0M6W7R7_9GAMM</name>
<evidence type="ECO:0000313" key="13">
    <source>
        <dbReference type="EMBL" id="CRK85944.1"/>
    </source>
</evidence>
<dbReference type="FunFam" id="3.30.420.10:FF:000089">
    <property type="entry name" value="Ribonuclease H"/>
    <property type="match status" value="1"/>
</dbReference>
<protein>
    <recommendedName>
        <fullName evidence="5 11">Ribonuclease H</fullName>
        <shortName evidence="11">RNase H</shortName>
        <ecNumber evidence="5 11">3.1.26.4</ecNumber>
    </recommendedName>
</protein>
<dbReference type="NCBIfam" id="NF001236">
    <property type="entry name" value="PRK00203.1"/>
    <property type="match status" value="1"/>
</dbReference>
<comment type="cofactor">
    <cofactor evidence="11">
        <name>Mg(2+)</name>
        <dbReference type="ChEBI" id="CHEBI:18420"/>
    </cofactor>
    <text evidence="11">Binds 1 Mg(2+) ion per subunit. May bind a second metal ion at a regulatory site, or after substrate binding.</text>
</comment>
<dbReference type="Pfam" id="PF00075">
    <property type="entry name" value="RNase_H"/>
    <property type="match status" value="1"/>
</dbReference>
<dbReference type="GO" id="GO:0005737">
    <property type="term" value="C:cytoplasm"/>
    <property type="evidence" value="ECO:0007669"/>
    <property type="project" value="UniProtKB-SubCell"/>
</dbReference>
<dbReference type="PANTHER" id="PTHR10642:SF26">
    <property type="entry name" value="RIBONUCLEASE H1"/>
    <property type="match status" value="1"/>
</dbReference>
<dbReference type="SUPFAM" id="SSF53098">
    <property type="entry name" value="Ribonuclease H-like"/>
    <property type="match status" value="1"/>
</dbReference>
<comment type="subcellular location">
    <subcellularLocation>
        <location evidence="11">Cytoplasm</location>
    </subcellularLocation>
</comment>
<dbReference type="GO" id="GO:0003676">
    <property type="term" value="F:nucleic acid binding"/>
    <property type="evidence" value="ECO:0007669"/>
    <property type="project" value="InterPro"/>
</dbReference>
<keyword evidence="8 11" id="KW-0255">Endonuclease</keyword>
<evidence type="ECO:0000256" key="3">
    <source>
        <dbReference type="ARBA" id="ARBA00005300"/>
    </source>
</evidence>
<feature type="binding site" evidence="11">
    <location>
        <position position="134"/>
    </location>
    <ligand>
        <name>Mg(2+)</name>
        <dbReference type="ChEBI" id="CHEBI:18420"/>
        <label>2</label>
    </ligand>
</feature>
<comment type="similarity">
    <text evidence="3 11">Belongs to the RNase H family.</text>
</comment>
<evidence type="ECO:0000256" key="1">
    <source>
        <dbReference type="ARBA" id="ARBA00000077"/>
    </source>
</evidence>
<evidence type="ECO:0000256" key="8">
    <source>
        <dbReference type="ARBA" id="ARBA00022759"/>
    </source>
</evidence>
<keyword evidence="9 11" id="KW-0378">Hydrolase</keyword>
<evidence type="ECO:0000256" key="4">
    <source>
        <dbReference type="ARBA" id="ARBA00011245"/>
    </source>
</evidence>
<dbReference type="InterPro" id="IPR002156">
    <property type="entry name" value="RNaseH_domain"/>
</dbReference>
<reference evidence="14" key="1">
    <citation type="submission" date="2015-05" db="EMBL/GenBank/DDBJ databases">
        <authorList>
            <person name="Manzano-Marin A."/>
        </authorList>
    </citation>
    <scope>NUCLEOTIDE SEQUENCE [LARGE SCALE GENOMIC DNA]</scope>
    <source>
        <strain evidence="14">officinalis</strain>
    </source>
</reference>
<feature type="binding site" evidence="11">
    <location>
        <position position="10"/>
    </location>
    <ligand>
        <name>Mg(2+)</name>
        <dbReference type="ChEBI" id="CHEBI:18420"/>
        <label>1</label>
    </ligand>
</feature>
<dbReference type="InterPro" id="IPR012337">
    <property type="entry name" value="RNaseH-like_sf"/>
</dbReference>
<dbReference type="InterPro" id="IPR036397">
    <property type="entry name" value="RNaseH_sf"/>
</dbReference>